<dbReference type="SUPFAM" id="SSF52540">
    <property type="entry name" value="P-loop containing nucleoside triphosphate hydrolases"/>
    <property type="match status" value="1"/>
</dbReference>
<sequence>MADTNITANKTGETTQEAGDDKGGAVEVSPLTIRTKEMQYMELLEKRIADLEARLKESEKGKKEDDKDEAGKTLARSHTQLLESTSIRYRQVKYTDDGLEDARDISEKEFAKVEQSGKAKEGDDIVWTRHFTNENKYDHTEALIVGSELQNLLKAKLSHDPRLHFANDGDNNDLTILSPFEPILHIWTELGKLAGSEIDSEEWTGIRSRFEESAKTASKSRMSVTVRLSTTDERLRKAKKDLTTLLDHIRATQEVSSYLNSGLEASQTSGTIQFEFLWTLFPPGELVYATPFMKQPQLFIVKESLSYIEYERGDNRGDREQGKRLARYWYLDCWSYDWDGKKYNRVPLTLKFDNFQGARKINTLPCYPLKYRDDRDDPDNVKLKEKLVSRGKLFVNYCERKRGKQMLDYEGEAISHGSGFQKLKDPTQQSDSEMVIAYLGTIWDVRNRMSSKLKMNLSKAEVRHKTGRVMIDFESYLQHAPDIRTNGPMGDIEFLSSADECHCGSCLSNELLKDNQRRHYDDFGPTKSGAFPHEEQYLLCPPRVLGYHLESRTWLELDVEKLQNISQPVSDLAFRKLQLHKTLKELIRKLVQSHTSGTGKKPLMEDIVKGKGQGLVILLHGPPGVGKTLTAESVASLTGKPLFSITTSDIGLAPADVEHNLESLFELAARWHAVLLFDEADVFLESRSSHTSDLTRNALVSVLLRVLEYYSGILILTTNRINQFDIAVQSRVNLGIKYNNLSMEQKSAIFSQFVGSIAEEKVENRDELESWFRDEAEEYLEQLNGRQVRNVLFSAGSLAQREPGGVLKKEHVESMAKHTARFQGDLKAVVQAARHKAEAGHMAD</sequence>
<feature type="compositionally biased region" description="Polar residues" evidence="1">
    <location>
        <begin position="1"/>
        <end position="17"/>
    </location>
</feature>
<name>A0A9W4USM5_9PLEO</name>
<dbReference type="InterPro" id="IPR003959">
    <property type="entry name" value="ATPase_AAA_core"/>
</dbReference>
<proteinExistence type="predicted"/>
<dbReference type="Proteomes" id="UP001152607">
    <property type="component" value="Unassembled WGS sequence"/>
</dbReference>
<evidence type="ECO:0000259" key="2">
    <source>
        <dbReference type="SMART" id="SM00382"/>
    </source>
</evidence>
<feature type="region of interest" description="Disordered" evidence="1">
    <location>
        <begin position="56"/>
        <end position="77"/>
    </location>
</feature>
<dbReference type="AlphaFoldDB" id="A0A9W4USM5"/>
<feature type="compositionally biased region" description="Basic and acidic residues" evidence="1">
    <location>
        <begin position="56"/>
        <end position="71"/>
    </location>
</feature>
<gene>
    <name evidence="3" type="ORF">PDIGIT_LOCUS14285</name>
</gene>
<dbReference type="PANTHER" id="PTHR46411:SF2">
    <property type="entry name" value="AAA+ ATPASE DOMAIN-CONTAINING PROTEIN"/>
    <property type="match status" value="1"/>
</dbReference>
<reference evidence="3" key="1">
    <citation type="submission" date="2023-01" db="EMBL/GenBank/DDBJ databases">
        <authorList>
            <person name="Van Ghelder C."/>
            <person name="Rancurel C."/>
        </authorList>
    </citation>
    <scope>NUCLEOTIDE SEQUENCE</scope>
    <source>
        <strain evidence="3">CNCM I-4278</strain>
    </source>
</reference>
<keyword evidence="4" id="KW-1185">Reference proteome</keyword>
<comment type="caution">
    <text evidence="3">The sequence shown here is derived from an EMBL/GenBank/DDBJ whole genome shotgun (WGS) entry which is preliminary data.</text>
</comment>
<dbReference type="Pfam" id="PF22942">
    <property type="entry name" value="DUF7025"/>
    <property type="match status" value="1"/>
</dbReference>
<dbReference type="Pfam" id="PF00004">
    <property type="entry name" value="AAA"/>
    <property type="match status" value="1"/>
</dbReference>
<dbReference type="EMBL" id="CAOQHR010000011">
    <property type="protein sequence ID" value="CAI6341094.1"/>
    <property type="molecule type" value="Genomic_DNA"/>
</dbReference>
<accession>A0A9W4USM5</accession>
<dbReference type="GO" id="GO:0005524">
    <property type="term" value="F:ATP binding"/>
    <property type="evidence" value="ECO:0007669"/>
    <property type="project" value="InterPro"/>
</dbReference>
<dbReference type="OrthoDB" id="10042665at2759"/>
<evidence type="ECO:0000313" key="3">
    <source>
        <dbReference type="EMBL" id="CAI6341094.1"/>
    </source>
</evidence>
<dbReference type="InterPro" id="IPR027417">
    <property type="entry name" value="P-loop_NTPase"/>
</dbReference>
<evidence type="ECO:0000313" key="4">
    <source>
        <dbReference type="Proteomes" id="UP001152607"/>
    </source>
</evidence>
<dbReference type="InterPro" id="IPR003593">
    <property type="entry name" value="AAA+_ATPase"/>
</dbReference>
<dbReference type="Gene3D" id="3.40.50.300">
    <property type="entry name" value="P-loop containing nucleotide triphosphate hydrolases"/>
    <property type="match status" value="1"/>
</dbReference>
<feature type="region of interest" description="Disordered" evidence="1">
    <location>
        <begin position="1"/>
        <end position="27"/>
    </location>
</feature>
<dbReference type="PANTHER" id="PTHR46411">
    <property type="entry name" value="FAMILY ATPASE, PUTATIVE-RELATED"/>
    <property type="match status" value="1"/>
</dbReference>
<evidence type="ECO:0000256" key="1">
    <source>
        <dbReference type="SAM" id="MobiDB-lite"/>
    </source>
</evidence>
<protein>
    <recommendedName>
        <fullName evidence="2">AAA+ ATPase domain-containing protein</fullName>
    </recommendedName>
</protein>
<dbReference type="GO" id="GO:0016887">
    <property type="term" value="F:ATP hydrolysis activity"/>
    <property type="evidence" value="ECO:0007669"/>
    <property type="project" value="InterPro"/>
</dbReference>
<dbReference type="SMART" id="SM00382">
    <property type="entry name" value="AAA"/>
    <property type="match status" value="1"/>
</dbReference>
<organism evidence="3 4">
    <name type="scientific">Periconia digitata</name>
    <dbReference type="NCBI Taxonomy" id="1303443"/>
    <lineage>
        <taxon>Eukaryota</taxon>
        <taxon>Fungi</taxon>
        <taxon>Dikarya</taxon>
        <taxon>Ascomycota</taxon>
        <taxon>Pezizomycotina</taxon>
        <taxon>Dothideomycetes</taxon>
        <taxon>Pleosporomycetidae</taxon>
        <taxon>Pleosporales</taxon>
        <taxon>Massarineae</taxon>
        <taxon>Periconiaceae</taxon>
        <taxon>Periconia</taxon>
    </lineage>
</organism>
<dbReference type="CDD" id="cd19481">
    <property type="entry name" value="RecA-like_protease"/>
    <property type="match status" value="1"/>
</dbReference>
<dbReference type="InterPro" id="IPR054289">
    <property type="entry name" value="DUF7025"/>
</dbReference>
<feature type="domain" description="AAA+ ATPase" evidence="2">
    <location>
        <begin position="613"/>
        <end position="742"/>
    </location>
</feature>